<dbReference type="PANTHER" id="PTHR47197:SF3">
    <property type="entry name" value="DIHYDRO-HEME D1 DEHYDROGENASE"/>
    <property type="match status" value="1"/>
</dbReference>
<dbReference type="AlphaFoldDB" id="A0A937XIU4"/>
<organism evidence="1 2">
    <name type="scientific">candidate division WOR-3 bacterium</name>
    <dbReference type="NCBI Taxonomy" id="2052148"/>
    <lineage>
        <taxon>Bacteria</taxon>
        <taxon>Bacteria division WOR-3</taxon>
    </lineage>
</organism>
<dbReference type="InterPro" id="IPR015943">
    <property type="entry name" value="WD40/YVTN_repeat-like_dom_sf"/>
</dbReference>
<dbReference type="Proteomes" id="UP000779900">
    <property type="component" value="Unassembled WGS sequence"/>
</dbReference>
<name>A0A937XIU4_UNCW3</name>
<dbReference type="SUPFAM" id="SSF50969">
    <property type="entry name" value="YVTN repeat-like/Quinoprotein amine dehydrogenase"/>
    <property type="match status" value="1"/>
</dbReference>
<evidence type="ECO:0000313" key="1">
    <source>
        <dbReference type="EMBL" id="MBM3331870.1"/>
    </source>
</evidence>
<evidence type="ECO:0008006" key="3">
    <source>
        <dbReference type="Google" id="ProtNLM"/>
    </source>
</evidence>
<dbReference type="SUPFAM" id="SSF75011">
    <property type="entry name" value="3-carboxy-cis,cis-mucoante lactonizing enzyme"/>
    <property type="match status" value="1"/>
</dbReference>
<evidence type="ECO:0000313" key="2">
    <source>
        <dbReference type="Proteomes" id="UP000779900"/>
    </source>
</evidence>
<dbReference type="Gene3D" id="2.130.10.10">
    <property type="entry name" value="YVTN repeat-like/Quinoprotein amine dehydrogenase"/>
    <property type="match status" value="4"/>
</dbReference>
<dbReference type="EMBL" id="VGIR01000048">
    <property type="protein sequence ID" value="MBM3331870.1"/>
    <property type="molecule type" value="Genomic_DNA"/>
</dbReference>
<proteinExistence type="predicted"/>
<dbReference type="PANTHER" id="PTHR47197">
    <property type="entry name" value="PROTEIN NIRF"/>
    <property type="match status" value="1"/>
</dbReference>
<comment type="caution">
    <text evidence="1">The sequence shown here is derived from an EMBL/GenBank/DDBJ whole genome shotgun (WGS) entry which is preliminary data.</text>
</comment>
<dbReference type="InterPro" id="IPR011044">
    <property type="entry name" value="Quino_amine_DH_bsu"/>
</dbReference>
<dbReference type="SUPFAM" id="SSF51004">
    <property type="entry name" value="C-terminal (heme d1) domain of cytochrome cd1-nitrite reductase"/>
    <property type="match status" value="1"/>
</dbReference>
<accession>A0A937XIU4</accession>
<dbReference type="InterPro" id="IPR051200">
    <property type="entry name" value="Host-pathogen_enzymatic-act"/>
</dbReference>
<gene>
    <name evidence="1" type="ORF">FJY68_08480</name>
</gene>
<reference evidence="1" key="1">
    <citation type="submission" date="2019-03" db="EMBL/GenBank/DDBJ databases">
        <title>Lake Tanganyika Metagenome-Assembled Genomes (MAGs).</title>
        <authorList>
            <person name="Tran P."/>
        </authorList>
    </citation>
    <scope>NUCLEOTIDE SEQUENCE</scope>
    <source>
        <strain evidence="1">K_DeepCast_150m_m2_040</strain>
    </source>
</reference>
<protein>
    <recommendedName>
        <fullName evidence="3">YncE family protein</fullName>
    </recommendedName>
</protein>
<dbReference type="InterPro" id="IPR011048">
    <property type="entry name" value="Haem_d1_sf"/>
</dbReference>
<sequence>MRRCVRGRDRNSLGSWPEGAKVLLCAVAMGAVLASAASGQVLEGQILLPDSLGPTNGNNHVAFDEDTVLPRIFIGGEGGDVIVADAVTCERFARIRSGPTNALCYVPAHNKLYVSTTDEYGVAVVDCNTYEVIKRLPFPSLVTGLYYNPRVDRVYCASEPLRVVDCKTDSVADSLPMNATSARCVLDDFRNKLYVGATDSLRVVDCSRDSVVASIYGLRAAQAVCFQPSAGKVYIAAGESLFALNTKADTVVYRRGFDTLYAQLACDPAHNRVYYTYWSHLIALDCDNDSILWDYNLWGRALSLAPVPRQNKLYVMLIALDYTWKYVLDGRTGQELKRFRFTAEDSLYYSRSTNRVFVSDHDYVVTALDGQADTLVGVVPLGVPVSNLVVDSVDNKLYFVCAYGNSVNRIGIVDCRSNKVRSYVNFSQVSREYWSLAHDSRDNKLYCSADSSILVYDCRTDSLIRRIGIDGLPFRLIWSPNQNKLYALSVYQDTSLFIAVVDCSRDTVSTIITLDADPDWIHGEALLTPEFDLLWLVSGGPRYCVIDCNSDSIVKDATCWGANAGSVSYSPAARRVYAAQYMGLCVFDVDTRLPIDSIPSPMRDSYYTWSRQVYCASRAGKVYWTIIVIRGYPPGVDSVFAVDARGDSVGSSFAVPGLSTSVCDDRTGDFVYFASQYLLVVDVRTDSVISGVYLPHEYASSLVPNRKTNRFYIAGGSYDDAIHVVYDSVVFAGVQEKPAVPARVARAQTLLSRGAPLRATAQADLYDASGRRAAALLPGPNDISHLPPGVYFVREEPQATHLKPEDVHKLVIAE</sequence>